<keyword evidence="6 7" id="KW-0472">Membrane</keyword>
<dbReference type="SUPFAM" id="SSF161111">
    <property type="entry name" value="Cation efflux protein transmembrane domain-like"/>
    <property type="match status" value="1"/>
</dbReference>
<evidence type="ECO:0000313" key="9">
    <source>
        <dbReference type="Proteomes" id="UP000515153"/>
    </source>
</evidence>
<evidence type="ECO:0000256" key="6">
    <source>
        <dbReference type="ARBA" id="ARBA00023136"/>
    </source>
</evidence>
<sequence>MVFHISRKSRIIIAISISALFFIAELYGEWSTCIGRLNQGLTQCFLYQVAFRTRSLALMADAFHYINDVISFVIGLVAVMLSEQKKTPPEMLPFGWQRATILGSFFNGVFLLALGLSIFLQSIERFISLERK</sequence>
<evidence type="ECO:0000256" key="1">
    <source>
        <dbReference type="ARBA" id="ARBA00004141"/>
    </source>
</evidence>
<dbReference type="Pfam" id="PF01545">
    <property type="entry name" value="Cation_efflux"/>
    <property type="match status" value="1"/>
</dbReference>
<dbReference type="InterPro" id="IPR027469">
    <property type="entry name" value="Cation_efflux_TMD_sf"/>
</dbReference>
<dbReference type="GO" id="GO:0006882">
    <property type="term" value="P:intracellular zinc ion homeostasis"/>
    <property type="evidence" value="ECO:0007669"/>
    <property type="project" value="TreeGrafter"/>
</dbReference>
<keyword evidence="5 7" id="KW-1133">Transmembrane helix</keyword>
<dbReference type="KEGG" id="pgri:PgNI_06729"/>
<dbReference type="PANTHER" id="PTHR45820:SF5">
    <property type="entry name" value="DIFFUSION FACILITATOR FAMILY METAL ION TRANSPORTER, PUTATIVE-RELATED"/>
    <property type="match status" value="1"/>
</dbReference>
<dbReference type="Gene3D" id="1.20.1510.10">
    <property type="entry name" value="Cation efflux protein transmembrane domain"/>
    <property type="match status" value="1"/>
</dbReference>
<evidence type="ECO:0000256" key="4">
    <source>
        <dbReference type="ARBA" id="ARBA00022833"/>
    </source>
</evidence>
<dbReference type="Proteomes" id="UP000515153">
    <property type="component" value="Unplaced"/>
</dbReference>
<keyword evidence="4" id="KW-0862">Zinc</keyword>
<protein>
    <recommendedName>
        <fullName evidence="8">Cation efflux protein transmembrane domain-containing protein</fullName>
    </recommendedName>
</protein>
<feature type="transmembrane region" description="Helical" evidence="7">
    <location>
        <begin position="62"/>
        <end position="81"/>
    </location>
</feature>
<dbReference type="GeneID" id="41961658"/>
<gene>
    <name evidence="10" type="ORF">PgNI_06729</name>
</gene>
<keyword evidence="9" id="KW-1185">Reference proteome</keyword>
<keyword evidence="3 7" id="KW-0812">Transmembrane</keyword>
<comment type="similarity">
    <text evidence="2">Belongs to the cation diffusion facilitator (CDF) transporter (TC 2.A.4) family. SLC30A subfamily.</text>
</comment>
<reference evidence="10" key="1">
    <citation type="journal article" date="2019" name="Mol. Biol. Evol.">
        <title>Blast fungal genomes show frequent chromosomal changes, gene gains and losses, and effector gene turnover.</title>
        <authorList>
            <person name="Gomez Luciano L.B."/>
            <person name="Jason Tsai I."/>
            <person name="Chuma I."/>
            <person name="Tosa Y."/>
            <person name="Chen Y.H."/>
            <person name="Li J.Y."/>
            <person name="Li M.Y."/>
            <person name="Jade Lu M.Y."/>
            <person name="Nakayashiki H."/>
            <person name="Li W.H."/>
        </authorList>
    </citation>
    <scope>NUCLEOTIDE SEQUENCE</scope>
    <source>
        <strain evidence="10">NI907</strain>
    </source>
</reference>
<organism evidence="9 10">
    <name type="scientific">Pyricularia grisea</name>
    <name type="common">Crabgrass-specific blast fungus</name>
    <name type="synonym">Magnaporthe grisea</name>
    <dbReference type="NCBI Taxonomy" id="148305"/>
    <lineage>
        <taxon>Eukaryota</taxon>
        <taxon>Fungi</taxon>
        <taxon>Dikarya</taxon>
        <taxon>Ascomycota</taxon>
        <taxon>Pezizomycotina</taxon>
        <taxon>Sordariomycetes</taxon>
        <taxon>Sordariomycetidae</taxon>
        <taxon>Magnaporthales</taxon>
        <taxon>Pyriculariaceae</taxon>
        <taxon>Pyricularia</taxon>
    </lineage>
</organism>
<evidence type="ECO:0000256" key="5">
    <source>
        <dbReference type="ARBA" id="ARBA00022989"/>
    </source>
</evidence>
<dbReference type="GO" id="GO:0005385">
    <property type="term" value="F:zinc ion transmembrane transporter activity"/>
    <property type="evidence" value="ECO:0007669"/>
    <property type="project" value="TreeGrafter"/>
</dbReference>
<evidence type="ECO:0000259" key="8">
    <source>
        <dbReference type="Pfam" id="PF01545"/>
    </source>
</evidence>
<comment type="subcellular location">
    <subcellularLocation>
        <location evidence="1">Membrane</location>
        <topology evidence="1">Multi-pass membrane protein</topology>
    </subcellularLocation>
</comment>
<feature type="transmembrane region" description="Helical" evidence="7">
    <location>
        <begin position="101"/>
        <end position="123"/>
    </location>
</feature>
<proteinExistence type="inferred from homology"/>
<name>A0A6P8B1F2_PYRGI</name>
<dbReference type="GO" id="GO:0016020">
    <property type="term" value="C:membrane"/>
    <property type="evidence" value="ECO:0007669"/>
    <property type="project" value="UniProtKB-SubCell"/>
</dbReference>
<reference evidence="10" key="3">
    <citation type="submission" date="2025-08" db="UniProtKB">
        <authorList>
            <consortium name="RefSeq"/>
        </authorList>
    </citation>
    <scope>IDENTIFICATION</scope>
    <source>
        <strain evidence="10">NI907</strain>
    </source>
</reference>
<dbReference type="AlphaFoldDB" id="A0A6P8B1F2"/>
<evidence type="ECO:0000256" key="7">
    <source>
        <dbReference type="SAM" id="Phobius"/>
    </source>
</evidence>
<evidence type="ECO:0000256" key="2">
    <source>
        <dbReference type="ARBA" id="ARBA00008873"/>
    </source>
</evidence>
<dbReference type="InterPro" id="IPR058533">
    <property type="entry name" value="Cation_efflux_TM"/>
</dbReference>
<feature type="domain" description="Cation efflux protein transmembrane" evidence="8">
    <location>
        <begin position="49"/>
        <end position="127"/>
    </location>
</feature>
<dbReference type="RefSeq" id="XP_030981041.1">
    <property type="nucleotide sequence ID" value="XM_031126749.1"/>
</dbReference>
<reference evidence="10" key="2">
    <citation type="submission" date="2019-10" db="EMBL/GenBank/DDBJ databases">
        <authorList>
            <consortium name="NCBI Genome Project"/>
        </authorList>
    </citation>
    <scope>NUCLEOTIDE SEQUENCE</scope>
    <source>
        <strain evidence="10">NI907</strain>
    </source>
</reference>
<accession>A0A6P8B1F2</accession>
<evidence type="ECO:0000313" key="10">
    <source>
        <dbReference type="RefSeq" id="XP_030981041.1"/>
    </source>
</evidence>
<dbReference type="PANTHER" id="PTHR45820">
    <property type="entry name" value="FI23527P1"/>
    <property type="match status" value="1"/>
</dbReference>
<evidence type="ECO:0000256" key="3">
    <source>
        <dbReference type="ARBA" id="ARBA00022692"/>
    </source>
</evidence>